<gene>
    <name evidence="4" type="ORF">HERI1096_LOCUS25634</name>
</gene>
<evidence type="ECO:0008006" key="5">
    <source>
        <dbReference type="Google" id="ProtNLM"/>
    </source>
</evidence>
<dbReference type="Gene3D" id="3.40.30.10">
    <property type="entry name" value="Glutaredoxin"/>
    <property type="match status" value="1"/>
</dbReference>
<sequence>MLFPSDEFGGQELPAPQIPDFVKGRGLPLRGTGCHLMSKVHVNGPDAHPIWKHAKQAFPGEVGWNFDGIFLFDASGFPKGRYTAGQLVEVDDALKSLVLHAKDEF</sequence>
<dbReference type="EMBL" id="HBHX01046322">
    <property type="protein sequence ID" value="CAE0125566.1"/>
    <property type="molecule type" value="Transcribed_RNA"/>
</dbReference>
<evidence type="ECO:0000256" key="2">
    <source>
        <dbReference type="ARBA" id="ARBA00022559"/>
    </source>
</evidence>
<keyword evidence="2" id="KW-0575">Peroxidase</keyword>
<reference evidence="4" key="1">
    <citation type="submission" date="2021-01" db="EMBL/GenBank/DDBJ databases">
        <authorList>
            <person name="Corre E."/>
            <person name="Pelletier E."/>
            <person name="Niang G."/>
            <person name="Scheremetjew M."/>
            <person name="Finn R."/>
            <person name="Kale V."/>
            <person name="Holt S."/>
            <person name="Cochrane G."/>
            <person name="Meng A."/>
            <person name="Brown T."/>
            <person name="Cohen L."/>
        </authorList>
    </citation>
    <scope>NUCLEOTIDE SEQUENCE</scope>
    <source>
        <strain evidence="4">CCMP281</strain>
    </source>
</reference>
<dbReference type="GO" id="GO:0004601">
    <property type="term" value="F:peroxidase activity"/>
    <property type="evidence" value="ECO:0007669"/>
    <property type="project" value="UniProtKB-KW"/>
</dbReference>
<dbReference type="AlphaFoldDB" id="A0A7S3B787"/>
<dbReference type="PROSITE" id="PS51355">
    <property type="entry name" value="GLUTATHIONE_PEROXID_3"/>
    <property type="match status" value="1"/>
</dbReference>
<dbReference type="InterPro" id="IPR036249">
    <property type="entry name" value="Thioredoxin-like_sf"/>
</dbReference>
<comment type="similarity">
    <text evidence="1">Belongs to the glutathione peroxidase family.</text>
</comment>
<evidence type="ECO:0000256" key="1">
    <source>
        <dbReference type="ARBA" id="ARBA00006926"/>
    </source>
</evidence>
<name>A0A7S3B787_9EUKA</name>
<dbReference type="GO" id="GO:0006979">
    <property type="term" value="P:response to oxidative stress"/>
    <property type="evidence" value="ECO:0007669"/>
    <property type="project" value="InterPro"/>
</dbReference>
<keyword evidence="3" id="KW-0560">Oxidoreductase</keyword>
<dbReference type="SUPFAM" id="SSF52833">
    <property type="entry name" value="Thioredoxin-like"/>
    <property type="match status" value="1"/>
</dbReference>
<proteinExistence type="inferred from homology"/>
<evidence type="ECO:0000256" key="3">
    <source>
        <dbReference type="ARBA" id="ARBA00023002"/>
    </source>
</evidence>
<organism evidence="4">
    <name type="scientific">Haptolina ericina</name>
    <dbReference type="NCBI Taxonomy" id="156174"/>
    <lineage>
        <taxon>Eukaryota</taxon>
        <taxon>Haptista</taxon>
        <taxon>Haptophyta</taxon>
        <taxon>Prymnesiophyceae</taxon>
        <taxon>Prymnesiales</taxon>
        <taxon>Prymnesiaceae</taxon>
        <taxon>Haptolina</taxon>
    </lineage>
</organism>
<evidence type="ECO:0000313" key="4">
    <source>
        <dbReference type="EMBL" id="CAE0125566.1"/>
    </source>
</evidence>
<protein>
    <recommendedName>
        <fullName evidence="5">Glutathione peroxidase</fullName>
    </recommendedName>
</protein>
<dbReference type="InterPro" id="IPR000889">
    <property type="entry name" value="Glutathione_peroxidase"/>
</dbReference>
<accession>A0A7S3B787</accession>